<dbReference type="EMBL" id="SDKM01000045">
    <property type="protein sequence ID" value="RYP82574.1"/>
    <property type="molecule type" value="Genomic_DNA"/>
</dbReference>
<reference evidence="2 3" key="1">
    <citation type="submission" date="2019-01" db="EMBL/GenBank/DDBJ databases">
        <title>Nocardioides guangzhouensis sp. nov., an actinobacterium isolated from soil.</title>
        <authorList>
            <person name="Fu Y."/>
            <person name="Cai Y."/>
            <person name="Lin Z."/>
            <person name="Chen P."/>
        </authorList>
    </citation>
    <scope>NUCLEOTIDE SEQUENCE [LARGE SCALE GENOMIC DNA]</scope>
    <source>
        <strain evidence="2 3">130</strain>
    </source>
</reference>
<protein>
    <submittedName>
        <fullName evidence="2">Lipase</fullName>
    </submittedName>
</protein>
<feature type="transmembrane region" description="Helical" evidence="1">
    <location>
        <begin position="12"/>
        <end position="34"/>
    </location>
</feature>
<comment type="caution">
    <text evidence="2">The sequence shown here is derived from an EMBL/GenBank/DDBJ whole genome shotgun (WGS) entry which is preliminary data.</text>
</comment>
<sequence length="260" mass="26412">MPETLAPAPRRLFLGVAVAVALALVAVLAAVFLGGEPDVQPVDQGRAGPVLLVPGYGGNTASLEVLAATLRAHGREAEIVPAPGDGRGNLRGHAMLLAAAAARSIAGGAPSVDVVGFSAGGIVARIWVSELGGDGQARRIVTVGSPHHGTDLTHGTARPCPIGCRQLMAGSDLLDGLNRGDETPRGPRWISLWTEDDRTVVPPTSARLEGALAFSVQSVCPGLHVSHSGLPRAPEVAAIVEHELAAPDPDLPGPGVCTTS</sequence>
<keyword evidence="1" id="KW-0472">Membrane</keyword>
<evidence type="ECO:0000313" key="3">
    <source>
        <dbReference type="Proteomes" id="UP000295198"/>
    </source>
</evidence>
<keyword evidence="1" id="KW-0812">Transmembrane</keyword>
<organism evidence="2 3">
    <name type="scientific">Nocardioides guangzhouensis</name>
    <dbReference type="NCBI Taxonomy" id="2497878"/>
    <lineage>
        <taxon>Bacteria</taxon>
        <taxon>Bacillati</taxon>
        <taxon>Actinomycetota</taxon>
        <taxon>Actinomycetes</taxon>
        <taxon>Propionibacteriales</taxon>
        <taxon>Nocardioidaceae</taxon>
        <taxon>Nocardioides</taxon>
    </lineage>
</organism>
<dbReference type="Proteomes" id="UP000295198">
    <property type="component" value="Unassembled WGS sequence"/>
</dbReference>
<gene>
    <name evidence="2" type="ORF">EKO23_21555</name>
</gene>
<dbReference type="Gene3D" id="3.40.50.1820">
    <property type="entry name" value="alpha/beta hydrolase"/>
    <property type="match status" value="1"/>
</dbReference>
<evidence type="ECO:0000256" key="1">
    <source>
        <dbReference type="SAM" id="Phobius"/>
    </source>
</evidence>
<dbReference type="InterPro" id="IPR029058">
    <property type="entry name" value="AB_hydrolase_fold"/>
</dbReference>
<dbReference type="OrthoDB" id="8871309at2"/>
<accession>A0A4Q4Z6J6</accession>
<dbReference type="SUPFAM" id="SSF53474">
    <property type="entry name" value="alpha/beta-Hydrolases"/>
    <property type="match status" value="1"/>
</dbReference>
<keyword evidence="3" id="KW-1185">Reference proteome</keyword>
<keyword evidence="1" id="KW-1133">Transmembrane helix</keyword>
<dbReference type="RefSeq" id="WP_134720543.1">
    <property type="nucleotide sequence ID" value="NZ_SDKM01000045.1"/>
</dbReference>
<proteinExistence type="predicted"/>
<evidence type="ECO:0000313" key="2">
    <source>
        <dbReference type="EMBL" id="RYP82574.1"/>
    </source>
</evidence>
<name>A0A4Q4Z6J6_9ACTN</name>
<dbReference type="AlphaFoldDB" id="A0A4Q4Z6J6"/>